<dbReference type="AlphaFoldDB" id="A0A0C3DCD6"/>
<evidence type="ECO:0000256" key="3">
    <source>
        <dbReference type="ARBA" id="ARBA00023002"/>
    </source>
</evidence>
<reference evidence="5" key="2">
    <citation type="submission" date="2015-01" db="EMBL/GenBank/DDBJ databases">
        <title>Evolutionary Origins and Diversification of the Mycorrhizal Mutualists.</title>
        <authorList>
            <consortium name="DOE Joint Genome Institute"/>
            <consortium name="Mycorrhizal Genomics Consortium"/>
            <person name="Kohler A."/>
            <person name="Kuo A."/>
            <person name="Nagy L.G."/>
            <person name="Floudas D."/>
            <person name="Copeland A."/>
            <person name="Barry K.W."/>
            <person name="Cichocki N."/>
            <person name="Veneault-Fourrey C."/>
            <person name="LaButti K."/>
            <person name="Lindquist E.A."/>
            <person name="Lipzen A."/>
            <person name="Lundell T."/>
            <person name="Morin E."/>
            <person name="Murat C."/>
            <person name="Riley R."/>
            <person name="Ohm R."/>
            <person name="Sun H."/>
            <person name="Tunlid A."/>
            <person name="Henrissat B."/>
            <person name="Grigoriev I.V."/>
            <person name="Hibbett D.S."/>
            <person name="Martin F."/>
        </authorList>
    </citation>
    <scope>NUCLEOTIDE SEQUENCE [LARGE SCALE GENOMIC DNA]</scope>
    <source>
        <strain evidence="5">Foug A</strain>
    </source>
</reference>
<dbReference type="PRINTS" id="PR00081">
    <property type="entry name" value="GDHRDH"/>
</dbReference>
<evidence type="ECO:0000256" key="1">
    <source>
        <dbReference type="ARBA" id="ARBA00006484"/>
    </source>
</evidence>
<dbReference type="InterPro" id="IPR036291">
    <property type="entry name" value="NAD(P)-bd_dom_sf"/>
</dbReference>
<dbReference type="PRINTS" id="PR00080">
    <property type="entry name" value="SDRFAMILY"/>
</dbReference>
<dbReference type="STRING" id="1036808.A0A0C3DCD6"/>
<dbReference type="EMBL" id="KN822087">
    <property type="protein sequence ID" value="KIM58385.1"/>
    <property type="molecule type" value="Genomic_DNA"/>
</dbReference>
<dbReference type="PROSITE" id="PS00061">
    <property type="entry name" value="ADH_SHORT"/>
    <property type="match status" value="1"/>
</dbReference>
<evidence type="ECO:0000313" key="5">
    <source>
        <dbReference type="Proteomes" id="UP000053989"/>
    </source>
</evidence>
<dbReference type="FunFam" id="3.40.50.720:FF:000084">
    <property type="entry name" value="Short-chain dehydrogenase reductase"/>
    <property type="match status" value="1"/>
</dbReference>
<dbReference type="InterPro" id="IPR020904">
    <property type="entry name" value="Sc_DH/Rdtase_CS"/>
</dbReference>
<organism evidence="4 5">
    <name type="scientific">Scleroderma citrinum Foug A</name>
    <dbReference type="NCBI Taxonomy" id="1036808"/>
    <lineage>
        <taxon>Eukaryota</taxon>
        <taxon>Fungi</taxon>
        <taxon>Dikarya</taxon>
        <taxon>Basidiomycota</taxon>
        <taxon>Agaricomycotina</taxon>
        <taxon>Agaricomycetes</taxon>
        <taxon>Agaricomycetidae</taxon>
        <taxon>Boletales</taxon>
        <taxon>Sclerodermatineae</taxon>
        <taxon>Sclerodermataceae</taxon>
        <taxon>Scleroderma</taxon>
    </lineage>
</organism>
<dbReference type="PANTHER" id="PTHR43008:SF4">
    <property type="entry name" value="CHAIN DEHYDROGENASE, PUTATIVE (AFU_ORTHOLOGUE AFUA_4G08710)-RELATED"/>
    <property type="match status" value="1"/>
</dbReference>
<proteinExistence type="inferred from homology"/>
<reference evidence="4 5" key="1">
    <citation type="submission" date="2014-04" db="EMBL/GenBank/DDBJ databases">
        <authorList>
            <consortium name="DOE Joint Genome Institute"/>
            <person name="Kuo A."/>
            <person name="Kohler A."/>
            <person name="Nagy L.G."/>
            <person name="Floudas D."/>
            <person name="Copeland A."/>
            <person name="Barry K.W."/>
            <person name="Cichocki N."/>
            <person name="Veneault-Fourrey C."/>
            <person name="LaButti K."/>
            <person name="Lindquist E.A."/>
            <person name="Lipzen A."/>
            <person name="Lundell T."/>
            <person name="Morin E."/>
            <person name="Murat C."/>
            <person name="Sun H."/>
            <person name="Tunlid A."/>
            <person name="Henrissat B."/>
            <person name="Grigoriev I.V."/>
            <person name="Hibbett D.S."/>
            <person name="Martin F."/>
            <person name="Nordberg H.P."/>
            <person name="Cantor M.N."/>
            <person name="Hua S.X."/>
        </authorList>
    </citation>
    <scope>NUCLEOTIDE SEQUENCE [LARGE SCALE GENOMIC DNA]</scope>
    <source>
        <strain evidence="4 5">Foug A</strain>
    </source>
</reference>
<gene>
    <name evidence="4" type="ORF">SCLCIDRAFT_16805</name>
</gene>
<sequence length="302" mass="32314">MASEVRQRAKAQSASALGPLGIEAAMEAKANPSIEIRSKIFDEFALTDRVALVSGGNRGLGLEMAIAMCEAGARAVYCFDLPAEPSEEFVASREYVSKLGNDSRLEYFTADVRDQHLLRSKAEEIGDREQRMDICIAAAGIGASEPDYLECSAEQFREVLDVNTCGVLFTAQAAGRQMARFGRGGSIILIASLLGSVASKVPAVISYNASKAAVLQVARSMACELGVKKIRVNTISPGYIYTKMTAAILDEETQLLEISSMNPLGRIGRSDELRGVATWLASDASSFCTGSDIEVSGGYLSW</sequence>
<evidence type="ECO:0008006" key="6">
    <source>
        <dbReference type="Google" id="ProtNLM"/>
    </source>
</evidence>
<accession>A0A0C3DCD6</accession>
<dbReference type="HOGENOM" id="CLU_010194_1_1_1"/>
<name>A0A0C3DCD6_9AGAM</name>
<dbReference type="OrthoDB" id="1669814at2759"/>
<dbReference type="Proteomes" id="UP000053989">
    <property type="component" value="Unassembled WGS sequence"/>
</dbReference>
<evidence type="ECO:0000256" key="2">
    <source>
        <dbReference type="ARBA" id="ARBA00022857"/>
    </source>
</evidence>
<keyword evidence="5" id="KW-1185">Reference proteome</keyword>
<dbReference type="SUPFAM" id="SSF51735">
    <property type="entry name" value="NAD(P)-binding Rossmann-fold domains"/>
    <property type="match status" value="1"/>
</dbReference>
<dbReference type="GO" id="GO:0016616">
    <property type="term" value="F:oxidoreductase activity, acting on the CH-OH group of donors, NAD or NADP as acceptor"/>
    <property type="evidence" value="ECO:0007669"/>
    <property type="project" value="UniProtKB-ARBA"/>
</dbReference>
<keyword evidence="2" id="KW-0521">NADP</keyword>
<dbReference type="InParanoid" id="A0A0C3DCD6"/>
<dbReference type="GO" id="GO:0050664">
    <property type="term" value="F:oxidoreductase activity, acting on NAD(P)H, oxygen as acceptor"/>
    <property type="evidence" value="ECO:0007669"/>
    <property type="project" value="TreeGrafter"/>
</dbReference>
<dbReference type="PANTHER" id="PTHR43008">
    <property type="entry name" value="BENZIL REDUCTASE"/>
    <property type="match status" value="1"/>
</dbReference>
<evidence type="ECO:0000313" key="4">
    <source>
        <dbReference type="EMBL" id="KIM58385.1"/>
    </source>
</evidence>
<dbReference type="InterPro" id="IPR002347">
    <property type="entry name" value="SDR_fam"/>
</dbReference>
<keyword evidence="3" id="KW-0560">Oxidoreductase</keyword>
<protein>
    <recommendedName>
        <fullName evidence="6">Sorbose reductase sou1</fullName>
    </recommendedName>
</protein>
<dbReference type="Pfam" id="PF13561">
    <property type="entry name" value="adh_short_C2"/>
    <property type="match status" value="1"/>
</dbReference>
<dbReference type="Gene3D" id="3.40.50.720">
    <property type="entry name" value="NAD(P)-binding Rossmann-like Domain"/>
    <property type="match status" value="1"/>
</dbReference>
<comment type="similarity">
    <text evidence="1">Belongs to the short-chain dehydrogenases/reductases (SDR) family.</text>
</comment>